<keyword evidence="1" id="KW-0001">2Fe-2S</keyword>
<dbReference type="PANTHER" id="PTHR44379:SF2">
    <property type="entry name" value="BLR6218 PROTEIN"/>
    <property type="match status" value="1"/>
</dbReference>
<gene>
    <name evidence="7" type="ORF">IHQ72_21270</name>
</gene>
<keyword evidence="4" id="KW-0408">Iron</keyword>
<evidence type="ECO:0000256" key="4">
    <source>
        <dbReference type="ARBA" id="ARBA00023004"/>
    </source>
</evidence>
<keyword evidence="2" id="KW-0479">Metal-binding</keyword>
<dbReference type="InterPro" id="IPR002888">
    <property type="entry name" value="2Fe-2S-bd"/>
</dbReference>
<evidence type="ECO:0000313" key="8">
    <source>
        <dbReference type="Proteomes" id="UP001058098"/>
    </source>
</evidence>
<dbReference type="InterPro" id="IPR012675">
    <property type="entry name" value="Beta-grasp_dom_sf"/>
</dbReference>
<dbReference type="PROSITE" id="PS51085">
    <property type="entry name" value="2FE2S_FER_2"/>
    <property type="match status" value="1"/>
</dbReference>
<dbReference type="Gene3D" id="1.10.150.120">
    <property type="entry name" value="[2Fe-2S]-binding domain"/>
    <property type="match status" value="1"/>
</dbReference>
<dbReference type="Gene3D" id="3.10.20.30">
    <property type="match status" value="1"/>
</dbReference>
<evidence type="ECO:0000256" key="1">
    <source>
        <dbReference type="ARBA" id="ARBA00022714"/>
    </source>
</evidence>
<keyword evidence="3" id="KW-0560">Oxidoreductase</keyword>
<name>A0ABY5QQR1_9HYPH</name>
<dbReference type="PROSITE" id="PS00197">
    <property type="entry name" value="2FE2S_FER_1"/>
    <property type="match status" value="1"/>
</dbReference>
<dbReference type="InterPro" id="IPR001041">
    <property type="entry name" value="2Fe-2S_ferredoxin-type"/>
</dbReference>
<keyword evidence="5" id="KW-0411">Iron-sulfur</keyword>
<proteinExistence type="predicted"/>
<dbReference type="CDD" id="cd00207">
    <property type="entry name" value="fer2"/>
    <property type="match status" value="1"/>
</dbReference>
<organism evidence="7 8">
    <name type="scientific">Mesorhizobium onobrychidis</name>
    <dbReference type="NCBI Taxonomy" id="2775404"/>
    <lineage>
        <taxon>Bacteria</taxon>
        <taxon>Pseudomonadati</taxon>
        <taxon>Pseudomonadota</taxon>
        <taxon>Alphaproteobacteria</taxon>
        <taxon>Hyphomicrobiales</taxon>
        <taxon>Phyllobacteriaceae</taxon>
        <taxon>Mesorhizobium</taxon>
    </lineage>
</organism>
<dbReference type="SUPFAM" id="SSF54292">
    <property type="entry name" value="2Fe-2S ferredoxin-like"/>
    <property type="match status" value="1"/>
</dbReference>
<evidence type="ECO:0000256" key="2">
    <source>
        <dbReference type="ARBA" id="ARBA00022723"/>
    </source>
</evidence>
<accession>A0ABY5QQR1</accession>
<sequence length="159" mass="16818">MAYDLNVNGEQRSVEVDGDTPLLWVIRDVLGMTGTKYGCGIAQCGACTVHIDGEPARSCQTPVDSVGSSTVTTIEAIHNTPSGLKVQKAWQDLDVVQCGYCQSGQIMSAAALLSEKSNPTDADIDEAMSGNICRCGTYVRIREAIKYAAKLDGNAKQGG</sequence>
<protein>
    <submittedName>
        <fullName evidence="7">(2Fe-2S)-binding protein</fullName>
    </submittedName>
</protein>
<reference evidence="7" key="1">
    <citation type="submission" date="2020-09" db="EMBL/GenBank/DDBJ databases">
        <title>Rhizobia associated with sainfoin plants.</title>
        <authorList>
            <person name="Asharfi S."/>
            <person name="Kuzmanovic N."/>
            <person name="Bunk B."/>
            <person name="Sproeer C."/>
            <person name="Becker M."/>
            <person name="Thuenen T."/>
        </authorList>
    </citation>
    <scope>NUCLEOTIDE SEQUENCE</scope>
    <source>
        <strain evidence="7">OM4</strain>
    </source>
</reference>
<feature type="domain" description="2Fe-2S ferredoxin-type" evidence="6">
    <location>
        <begin position="1"/>
        <end position="77"/>
    </location>
</feature>
<dbReference type="Pfam" id="PF01799">
    <property type="entry name" value="Fer2_2"/>
    <property type="match status" value="1"/>
</dbReference>
<evidence type="ECO:0000259" key="6">
    <source>
        <dbReference type="PROSITE" id="PS51085"/>
    </source>
</evidence>
<dbReference type="Proteomes" id="UP001058098">
    <property type="component" value="Chromosome"/>
</dbReference>
<dbReference type="InterPro" id="IPR036010">
    <property type="entry name" value="2Fe-2S_ferredoxin-like_sf"/>
</dbReference>
<dbReference type="InterPro" id="IPR006058">
    <property type="entry name" value="2Fe2S_fd_BS"/>
</dbReference>
<dbReference type="Pfam" id="PF00111">
    <property type="entry name" value="Fer2"/>
    <property type="match status" value="1"/>
</dbReference>
<dbReference type="InterPro" id="IPR036884">
    <property type="entry name" value="2Fe-2S-bd_dom_sf"/>
</dbReference>
<evidence type="ECO:0000256" key="5">
    <source>
        <dbReference type="ARBA" id="ARBA00023014"/>
    </source>
</evidence>
<evidence type="ECO:0000256" key="3">
    <source>
        <dbReference type="ARBA" id="ARBA00023002"/>
    </source>
</evidence>
<evidence type="ECO:0000313" key="7">
    <source>
        <dbReference type="EMBL" id="UVC13264.1"/>
    </source>
</evidence>
<dbReference type="InterPro" id="IPR051452">
    <property type="entry name" value="Diverse_Oxidoreductases"/>
</dbReference>
<keyword evidence="8" id="KW-1185">Reference proteome</keyword>
<dbReference type="PANTHER" id="PTHR44379">
    <property type="entry name" value="OXIDOREDUCTASE WITH IRON-SULFUR SUBUNIT"/>
    <property type="match status" value="1"/>
</dbReference>
<dbReference type="SUPFAM" id="SSF47741">
    <property type="entry name" value="CO dehydrogenase ISP C-domain like"/>
    <property type="match status" value="1"/>
</dbReference>
<dbReference type="RefSeq" id="WP_258117071.1">
    <property type="nucleotide sequence ID" value="NZ_CP062229.1"/>
</dbReference>
<dbReference type="EMBL" id="CP062229">
    <property type="protein sequence ID" value="UVC13264.1"/>
    <property type="molecule type" value="Genomic_DNA"/>
</dbReference>